<reference evidence="2" key="2">
    <citation type="submission" date="2020-09" db="EMBL/GenBank/DDBJ databases">
        <authorList>
            <person name="Sun Q."/>
            <person name="Zhou Y."/>
        </authorList>
    </citation>
    <scope>NUCLEOTIDE SEQUENCE</scope>
    <source>
        <strain evidence="2">CGMCC 4.7308</strain>
    </source>
</reference>
<evidence type="ECO:0000313" key="2">
    <source>
        <dbReference type="EMBL" id="GGM17291.1"/>
    </source>
</evidence>
<accession>A0A917WNK3</accession>
<feature type="compositionally biased region" description="Polar residues" evidence="1">
    <location>
        <begin position="44"/>
        <end position="54"/>
    </location>
</feature>
<evidence type="ECO:0000256" key="1">
    <source>
        <dbReference type="SAM" id="MobiDB-lite"/>
    </source>
</evidence>
<protein>
    <submittedName>
        <fullName evidence="2">Uncharacterized protein</fullName>
    </submittedName>
</protein>
<dbReference type="EMBL" id="BMNA01000017">
    <property type="protein sequence ID" value="GGM17291.1"/>
    <property type="molecule type" value="Genomic_DNA"/>
</dbReference>
<comment type="caution">
    <text evidence="2">The sequence shown here is derived from an EMBL/GenBank/DDBJ whole genome shotgun (WGS) entry which is preliminary data.</text>
</comment>
<gene>
    <name evidence="2" type="ORF">GCM10011594_41670</name>
</gene>
<keyword evidence="3" id="KW-1185">Reference proteome</keyword>
<feature type="compositionally biased region" description="Low complexity" evidence="1">
    <location>
        <begin position="33"/>
        <end position="43"/>
    </location>
</feature>
<feature type="region of interest" description="Disordered" evidence="1">
    <location>
        <begin position="26"/>
        <end position="63"/>
    </location>
</feature>
<reference evidence="2" key="1">
    <citation type="journal article" date="2014" name="Int. J. Syst. Evol. Microbiol.">
        <title>Complete genome sequence of Corynebacterium casei LMG S-19264T (=DSM 44701T), isolated from a smear-ripened cheese.</title>
        <authorList>
            <consortium name="US DOE Joint Genome Institute (JGI-PGF)"/>
            <person name="Walter F."/>
            <person name="Albersmeier A."/>
            <person name="Kalinowski J."/>
            <person name="Ruckert C."/>
        </authorList>
    </citation>
    <scope>NUCLEOTIDE SEQUENCE</scope>
    <source>
        <strain evidence="2">CGMCC 4.7308</strain>
    </source>
</reference>
<evidence type="ECO:0000313" key="3">
    <source>
        <dbReference type="Proteomes" id="UP000655208"/>
    </source>
</evidence>
<proteinExistence type="predicted"/>
<dbReference type="AlphaFoldDB" id="A0A917WNK3"/>
<dbReference type="Proteomes" id="UP000655208">
    <property type="component" value="Unassembled WGS sequence"/>
</dbReference>
<organism evidence="2 3">
    <name type="scientific">Nakamurella endophytica</name>
    <dbReference type="NCBI Taxonomy" id="1748367"/>
    <lineage>
        <taxon>Bacteria</taxon>
        <taxon>Bacillati</taxon>
        <taxon>Actinomycetota</taxon>
        <taxon>Actinomycetes</taxon>
        <taxon>Nakamurellales</taxon>
        <taxon>Nakamurellaceae</taxon>
        <taxon>Nakamurella</taxon>
    </lineage>
</organism>
<sequence length="63" mass="6340">MPSVSPDAAALPDGADTVLERAVGDADVHPDTRTATAAAAAVTQRPTSDRNTATTPPPDPCDI</sequence>
<name>A0A917WNK3_9ACTN</name>